<evidence type="ECO:0000256" key="1">
    <source>
        <dbReference type="HAMAP-Rule" id="MF_00612"/>
    </source>
</evidence>
<dbReference type="HAMAP" id="MF_00612">
    <property type="entry name" value="UPF0225"/>
    <property type="match status" value="1"/>
</dbReference>
<organism evidence="3 4">
    <name type="scientific">Brevibacterium samyangense</name>
    <dbReference type="NCBI Taxonomy" id="366888"/>
    <lineage>
        <taxon>Bacteria</taxon>
        <taxon>Bacillati</taxon>
        <taxon>Actinomycetota</taxon>
        <taxon>Actinomycetes</taxon>
        <taxon>Micrococcales</taxon>
        <taxon>Brevibacteriaceae</taxon>
        <taxon>Brevibacterium</taxon>
    </lineage>
</organism>
<evidence type="ECO:0000313" key="3">
    <source>
        <dbReference type="EMBL" id="GAA2002027.1"/>
    </source>
</evidence>
<reference evidence="3 4" key="1">
    <citation type="journal article" date="2019" name="Int. J. Syst. Evol. Microbiol.">
        <title>The Global Catalogue of Microorganisms (GCM) 10K type strain sequencing project: providing services to taxonomists for standard genome sequencing and annotation.</title>
        <authorList>
            <consortium name="The Broad Institute Genomics Platform"/>
            <consortium name="The Broad Institute Genome Sequencing Center for Infectious Disease"/>
            <person name="Wu L."/>
            <person name="Ma J."/>
        </authorList>
    </citation>
    <scope>NUCLEOTIDE SEQUENCE [LARGE SCALE GENOMIC DNA]</scope>
    <source>
        <strain evidence="3 4">JCM 14546</strain>
    </source>
</reference>
<dbReference type="InterPro" id="IPR048469">
    <property type="entry name" value="YchJ-like_M"/>
</dbReference>
<dbReference type="Proteomes" id="UP001500755">
    <property type="component" value="Unassembled WGS sequence"/>
</dbReference>
<keyword evidence="4" id="KW-1185">Reference proteome</keyword>
<protein>
    <recommendedName>
        <fullName evidence="1">UPF0225 protein GCM10009755_08190</fullName>
    </recommendedName>
</protein>
<evidence type="ECO:0000313" key="4">
    <source>
        <dbReference type="Proteomes" id="UP001500755"/>
    </source>
</evidence>
<comment type="caution">
    <text evidence="3">The sequence shown here is derived from an EMBL/GenBank/DDBJ whole genome shotgun (WGS) entry which is preliminary data.</text>
</comment>
<proteinExistence type="inferred from homology"/>
<sequence length="146" mass="15969">MPLFRTPEAPCPCGGAPAGSAYGRCCAPALANTQWPVTAEALMRSRFTAFVLRDADHLLRTWHPRTRPSSLEVDDTEWLGLTVLATAAGGEDDAEGTVDFVARFREPGDPARTVHEMREHSRFGRRAGRWMYIDGDVLPDGAGATR</sequence>
<dbReference type="SUPFAM" id="SSF54427">
    <property type="entry name" value="NTF2-like"/>
    <property type="match status" value="1"/>
</dbReference>
<evidence type="ECO:0000259" key="2">
    <source>
        <dbReference type="Pfam" id="PF17775"/>
    </source>
</evidence>
<dbReference type="InterPro" id="IPR032710">
    <property type="entry name" value="NTF2-like_dom_sf"/>
</dbReference>
<dbReference type="EMBL" id="BAAANO010000008">
    <property type="protein sequence ID" value="GAA2002027.1"/>
    <property type="molecule type" value="Genomic_DNA"/>
</dbReference>
<accession>A0ABN2T8Y3</accession>
<gene>
    <name evidence="3" type="ORF">GCM10009755_08190</name>
</gene>
<dbReference type="Gene3D" id="3.10.450.50">
    <property type="match status" value="1"/>
</dbReference>
<feature type="domain" description="YchJ-like middle NTF2-like" evidence="2">
    <location>
        <begin position="38"/>
        <end position="135"/>
    </location>
</feature>
<comment type="similarity">
    <text evidence="1">Belongs to the UPF0225 family.</text>
</comment>
<dbReference type="InterPro" id="IPR023006">
    <property type="entry name" value="YchJ-like"/>
</dbReference>
<dbReference type="RefSeq" id="WP_344307225.1">
    <property type="nucleotide sequence ID" value="NZ_BAAANO010000008.1"/>
</dbReference>
<name>A0ABN2T8Y3_9MICO</name>
<dbReference type="Pfam" id="PF17775">
    <property type="entry name" value="YchJ_M-like"/>
    <property type="match status" value="1"/>
</dbReference>